<evidence type="ECO:0000256" key="23">
    <source>
        <dbReference type="SAM" id="Coils"/>
    </source>
</evidence>
<dbReference type="InterPro" id="IPR013594">
    <property type="entry name" value="Dynein_heavy_tail"/>
</dbReference>
<dbReference type="Pfam" id="PF18199">
    <property type="entry name" value="Dynein_C"/>
    <property type="match status" value="1"/>
</dbReference>
<evidence type="ECO:0000256" key="5">
    <source>
        <dbReference type="ARBA" id="ARBA00022475"/>
    </source>
</evidence>
<evidence type="ECO:0000256" key="2">
    <source>
        <dbReference type="ARBA" id="ARBA00004430"/>
    </source>
</evidence>
<evidence type="ECO:0000256" key="3">
    <source>
        <dbReference type="ARBA" id="ARBA00008887"/>
    </source>
</evidence>
<keyword evidence="8" id="KW-0547">Nucleotide-binding</keyword>
<feature type="coiled-coil region" evidence="23">
    <location>
        <begin position="2904"/>
        <end position="2966"/>
    </location>
</feature>
<reference evidence="25" key="2">
    <citation type="submission" date="2025-08" db="UniProtKB">
        <authorList>
            <consortium name="Ensembl"/>
        </authorList>
    </citation>
    <scope>IDENTIFICATION</scope>
</reference>
<dbReference type="Gene3D" id="1.10.8.710">
    <property type="match status" value="1"/>
</dbReference>
<dbReference type="InterPro" id="IPR035706">
    <property type="entry name" value="AAA_9"/>
</dbReference>
<keyword evidence="14" id="KW-0472">Membrane</keyword>
<dbReference type="Gene3D" id="1.20.140.100">
    <property type="entry name" value="Dynein heavy chain, N-terminal domain 2"/>
    <property type="match status" value="1"/>
</dbReference>
<evidence type="ECO:0000313" key="25">
    <source>
        <dbReference type="Ensembl" id="ENSCSAVP00000016160.1"/>
    </source>
</evidence>
<dbReference type="InterPro" id="IPR043157">
    <property type="entry name" value="Dynein_AAA1S"/>
</dbReference>
<dbReference type="FunFam" id="3.40.50.300:FF:000706">
    <property type="entry name" value="Cytoplasmic dynein 2 heavy chain 1"/>
    <property type="match status" value="1"/>
</dbReference>
<keyword evidence="12 23" id="KW-0175">Coiled coil</keyword>
<protein>
    <recommendedName>
        <fullName evidence="18">Cytoplasmic dynein 2 heavy chain 1</fullName>
    </recommendedName>
    <alternativeName>
        <fullName evidence="20">Cytoplasmic dynein 2 heavy chain</fullName>
    </alternativeName>
    <alternativeName>
        <fullName evidence="21">Dynein cytoplasmic heavy chain 2</fullName>
    </alternativeName>
    <alternativeName>
        <fullName evidence="22">Dynein heavy chain isotype 1B</fullName>
    </alternativeName>
</protein>
<dbReference type="InterPro" id="IPR026983">
    <property type="entry name" value="DHC"/>
</dbReference>
<keyword evidence="16" id="KW-0206">Cytoskeleton</keyword>
<dbReference type="Gene3D" id="3.40.50.300">
    <property type="entry name" value="P-loop containing nucleotide triphosphate hydrolases"/>
    <property type="match status" value="5"/>
</dbReference>
<dbReference type="Gene3D" id="1.20.1270.280">
    <property type="match status" value="1"/>
</dbReference>
<dbReference type="Pfam" id="PF22597">
    <property type="entry name" value="DYN_lid"/>
    <property type="match status" value="1"/>
</dbReference>
<evidence type="ECO:0000256" key="19">
    <source>
        <dbReference type="ARBA" id="ARBA00064100"/>
    </source>
</evidence>
<dbReference type="FunFam" id="3.40.50.300:FF:000710">
    <property type="entry name" value="Cytoplasmic dynein 2 heavy chain 1"/>
    <property type="match status" value="1"/>
</dbReference>
<dbReference type="Gene3D" id="1.20.920.30">
    <property type="match status" value="1"/>
</dbReference>
<dbReference type="PANTHER" id="PTHR46532:SF15">
    <property type="entry name" value="CYTOPLASMIC DYNEIN 2 HEAVY CHAIN 1"/>
    <property type="match status" value="1"/>
</dbReference>
<dbReference type="InterPro" id="IPR003593">
    <property type="entry name" value="AAA+_ATPase"/>
</dbReference>
<dbReference type="FunFam" id="3.40.50.300:FF:000071">
    <property type="entry name" value="Cytoplasmic dynein heavy chain 1"/>
    <property type="match status" value="1"/>
</dbReference>
<feature type="coiled-coil region" evidence="23">
    <location>
        <begin position="1083"/>
        <end position="1113"/>
    </location>
</feature>
<evidence type="ECO:0000256" key="20">
    <source>
        <dbReference type="ARBA" id="ARBA00078768"/>
    </source>
</evidence>
<evidence type="ECO:0000256" key="12">
    <source>
        <dbReference type="ARBA" id="ARBA00023054"/>
    </source>
</evidence>
<keyword evidence="9" id="KW-0970">Cilium biogenesis/degradation</keyword>
<keyword evidence="6" id="KW-0963">Cytoplasm</keyword>
<keyword evidence="11" id="KW-0243">Dynein</keyword>
<dbReference type="InterPro" id="IPR054354">
    <property type="entry name" value="DYNC2H1-like_lid"/>
</dbReference>
<dbReference type="InterPro" id="IPR041228">
    <property type="entry name" value="Dynein_C"/>
</dbReference>
<evidence type="ECO:0000256" key="7">
    <source>
        <dbReference type="ARBA" id="ARBA00022701"/>
    </source>
</evidence>
<dbReference type="InterPro" id="IPR004273">
    <property type="entry name" value="Dynein_heavy_D6_P-loop"/>
</dbReference>
<comment type="subunit">
    <text evidence="19">The cytoplasmic dynein complex 2 is probably composed by a heavy chain DYNC2H1 homodimer and a number of DYNC2LI1 light intermediate chains.</text>
</comment>
<keyword evidence="17" id="KW-0966">Cell projection</keyword>
<evidence type="ECO:0000256" key="6">
    <source>
        <dbReference type="ARBA" id="ARBA00022490"/>
    </source>
</evidence>
<keyword evidence="4" id="KW-0217">Developmental protein</keyword>
<dbReference type="GO" id="GO:0005874">
    <property type="term" value="C:microtubule"/>
    <property type="evidence" value="ECO:0007669"/>
    <property type="project" value="UniProtKB-KW"/>
</dbReference>
<keyword evidence="13" id="KW-0969">Cilium</keyword>
<dbReference type="FunCoup" id="H2ZEZ4">
    <property type="interactions" value="12"/>
</dbReference>
<dbReference type="FunFam" id="3.40.50.300:FF:001810">
    <property type="entry name" value="Cytoplasmic dynein 2 heavy chain 1"/>
    <property type="match status" value="1"/>
</dbReference>
<feature type="domain" description="AAA+ ATPase" evidence="24">
    <location>
        <begin position="2293"/>
        <end position="2441"/>
    </location>
</feature>
<dbReference type="InterPro" id="IPR043160">
    <property type="entry name" value="Dynein_C_barrel"/>
</dbReference>
<dbReference type="FunFam" id="1.20.920.20:FF:000002">
    <property type="entry name" value="Cytoplasmic dynein 1 heavy chain"/>
    <property type="match status" value="1"/>
</dbReference>
<dbReference type="InterPro" id="IPR042219">
    <property type="entry name" value="AAA_lid_11_sf"/>
</dbReference>
<dbReference type="FunFam" id="1.20.920.30:FF:000006">
    <property type="entry name" value="Cytoplasmic dynein 2 heavy chain 1"/>
    <property type="match status" value="1"/>
</dbReference>
<dbReference type="InterPro" id="IPR024743">
    <property type="entry name" value="Dynein_HC_stalk"/>
</dbReference>
<keyword evidence="5" id="KW-1003">Cell membrane</keyword>
<feature type="domain" description="AAA+ ATPase" evidence="24">
    <location>
        <begin position="1688"/>
        <end position="1790"/>
    </location>
</feature>
<dbReference type="InterPro" id="IPR035699">
    <property type="entry name" value="AAA_6"/>
</dbReference>
<dbReference type="Gene3D" id="3.10.490.20">
    <property type="match status" value="1"/>
</dbReference>
<dbReference type="GO" id="GO:0051959">
    <property type="term" value="F:dynein light intermediate chain binding"/>
    <property type="evidence" value="ECO:0007669"/>
    <property type="project" value="InterPro"/>
</dbReference>
<dbReference type="Ensembl" id="ENSCSAVT00000016341.1">
    <property type="protein sequence ID" value="ENSCSAVP00000016160.1"/>
    <property type="gene ID" value="ENSCSAVG00000009506.1"/>
</dbReference>
<dbReference type="Gene3D" id="1.10.8.720">
    <property type="entry name" value="Region D6 of dynein motor"/>
    <property type="match status" value="1"/>
</dbReference>
<dbReference type="Proteomes" id="UP000007875">
    <property type="component" value="Unassembled WGS sequence"/>
</dbReference>
<keyword evidence="15" id="KW-0505">Motor protein</keyword>
<dbReference type="GO" id="GO:0005886">
    <property type="term" value="C:plasma membrane"/>
    <property type="evidence" value="ECO:0007669"/>
    <property type="project" value="UniProtKB-SubCell"/>
</dbReference>
<dbReference type="InterPro" id="IPR042228">
    <property type="entry name" value="Dynein_linker_3"/>
</dbReference>
<evidence type="ECO:0000256" key="22">
    <source>
        <dbReference type="ARBA" id="ARBA00083782"/>
    </source>
</evidence>
<keyword evidence="26" id="KW-1185">Reference proteome</keyword>
<evidence type="ECO:0000256" key="8">
    <source>
        <dbReference type="ARBA" id="ARBA00022741"/>
    </source>
</evidence>
<dbReference type="InterPro" id="IPR042222">
    <property type="entry name" value="Dynein_2_N"/>
</dbReference>
<reference evidence="25" key="3">
    <citation type="submission" date="2025-09" db="UniProtKB">
        <authorList>
            <consortium name="Ensembl"/>
        </authorList>
    </citation>
    <scope>IDENTIFICATION</scope>
</reference>
<dbReference type="Pfam" id="PF12775">
    <property type="entry name" value="AAA_7"/>
    <property type="match status" value="1"/>
</dbReference>
<evidence type="ECO:0000256" key="17">
    <source>
        <dbReference type="ARBA" id="ARBA00023273"/>
    </source>
</evidence>
<comment type="subcellular location">
    <subcellularLocation>
        <location evidence="1">Cell membrane</location>
        <topology evidence="1">Peripheral membrane protein</topology>
    </subcellularLocation>
    <subcellularLocation>
        <location evidence="2">Cytoplasm</location>
        <location evidence="2">Cytoskeleton</location>
        <location evidence="2">Cilium axoneme</location>
    </subcellularLocation>
</comment>
<dbReference type="GO" id="GO:0005858">
    <property type="term" value="C:axonemal dynein complex"/>
    <property type="evidence" value="ECO:0007669"/>
    <property type="project" value="TreeGrafter"/>
</dbReference>
<dbReference type="Pfam" id="PF18198">
    <property type="entry name" value="AAA_lid_11"/>
    <property type="match status" value="1"/>
</dbReference>
<evidence type="ECO:0000313" key="26">
    <source>
        <dbReference type="Proteomes" id="UP000007875"/>
    </source>
</evidence>
<dbReference type="SMART" id="SM00382">
    <property type="entry name" value="AAA"/>
    <property type="match status" value="2"/>
</dbReference>
<dbReference type="Gene3D" id="1.20.58.1120">
    <property type="match status" value="1"/>
</dbReference>
<evidence type="ECO:0000256" key="13">
    <source>
        <dbReference type="ARBA" id="ARBA00023069"/>
    </source>
</evidence>
<reference evidence="26" key="1">
    <citation type="submission" date="2003-08" db="EMBL/GenBank/DDBJ databases">
        <authorList>
            <person name="Birren B."/>
            <person name="Nusbaum C."/>
            <person name="Abebe A."/>
            <person name="Abouelleil A."/>
            <person name="Adekoya E."/>
            <person name="Ait-zahra M."/>
            <person name="Allen N."/>
            <person name="Allen T."/>
            <person name="An P."/>
            <person name="Anderson M."/>
            <person name="Anderson S."/>
            <person name="Arachchi H."/>
            <person name="Armbruster J."/>
            <person name="Bachantsang P."/>
            <person name="Baldwin J."/>
            <person name="Barry A."/>
            <person name="Bayul T."/>
            <person name="Blitshsteyn B."/>
            <person name="Bloom T."/>
            <person name="Blye J."/>
            <person name="Boguslavskiy L."/>
            <person name="Borowsky M."/>
            <person name="Boukhgalter B."/>
            <person name="Brunache A."/>
            <person name="Butler J."/>
            <person name="Calixte N."/>
            <person name="Calvo S."/>
            <person name="Camarata J."/>
            <person name="Campo K."/>
            <person name="Chang J."/>
            <person name="Cheshatsang Y."/>
            <person name="Citroen M."/>
            <person name="Collymore A."/>
            <person name="Considine T."/>
            <person name="Cook A."/>
            <person name="Cooke P."/>
            <person name="Corum B."/>
            <person name="Cuomo C."/>
            <person name="David R."/>
            <person name="Dawoe T."/>
            <person name="Degray S."/>
            <person name="Dodge S."/>
            <person name="Dooley K."/>
            <person name="Dorje P."/>
            <person name="Dorjee K."/>
            <person name="Dorris L."/>
            <person name="Duffey N."/>
            <person name="Dupes A."/>
            <person name="Elkins T."/>
            <person name="Engels R."/>
            <person name="Erickson J."/>
            <person name="Farina A."/>
            <person name="Faro S."/>
            <person name="Ferreira P."/>
            <person name="Fischer H."/>
            <person name="Fitzgerald M."/>
            <person name="Foley K."/>
            <person name="Gage D."/>
            <person name="Galagan J."/>
            <person name="Gearin G."/>
            <person name="Gnerre S."/>
            <person name="Gnirke A."/>
            <person name="Goyette A."/>
            <person name="Graham J."/>
            <person name="Grandbois E."/>
            <person name="Gyaltsen K."/>
            <person name="Hafez N."/>
            <person name="Hagopian D."/>
            <person name="Hagos B."/>
            <person name="Hall J."/>
            <person name="Hatcher B."/>
            <person name="Heller A."/>
            <person name="Higgins H."/>
            <person name="Honan T."/>
            <person name="Horn A."/>
            <person name="Houde N."/>
            <person name="Hughes L."/>
            <person name="Hulme W."/>
            <person name="Husby E."/>
            <person name="Iliev I."/>
            <person name="Jaffe D."/>
            <person name="Jones C."/>
            <person name="Kamal M."/>
            <person name="Kamat A."/>
            <person name="Kamvysselis M."/>
            <person name="Karlsson E."/>
            <person name="Kells C."/>
            <person name="Kieu A."/>
            <person name="Kisner P."/>
            <person name="Kodira C."/>
            <person name="Kulbokas E."/>
            <person name="Labutti K."/>
            <person name="Lama D."/>
            <person name="Landers T."/>
            <person name="Leger J."/>
            <person name="Levine S."/>
            <person name="Lewis D."/>
            <person name="Lewis T."/>
            <person name="Lindblad-toh K."/>
            <person name="Liu X."/>
            <person name="Lokyitsang T."/>
            <person name="Lokyitsang Y."/>
            <person name="Lucien O."/>
            <person name="Lui A."/>
            <person name="Ma L.J."/>
            <person name="Mabbitt R."/>
            <person name="Macdonald J."/>
            <person name="Maclean C."/>
            <person name="Major J."/>
            <person name="Manning J."/>
            <person name="Marabella R."/>
            <person name="Maru K."/>
            <person name="Matthews C."/>
            <person name="Mauceli E."/>
            <person name="Mccarthy M."/>
            <person name="Mcdonough S."/>
            <person name="Mcghee T."/>
            <person name="Meldrim J."/>
            <person name="Meneus L."/>
            <person name="Mesirov J."/>
            <person name="Mihalev A."/>
            <person name="Mihova T."/>
            <person name="Mikkelsen T."/>
            <person name="Mlenga V."/>
            <person name="Moru K."/>
            <person name="Mozes J."/>
            <person name="Mulrain L."/>
            <person name="Munson G."/>
            <person name="Naylor J."/>
            <person name="Newes C."/>
            <person name="Nguyen C."/>
            <person name="Nguyen N."/>
            <person name="Nguyen T."/>
            <person name="Nicol R."/>
            <person name="Nielsen C."/>
            <person name="Nizzari M."/>
            <person name="Norbu C."/>
            <person name="Norbu N."/>
            <person name="O'donnell P."/>
            <person name="Okoawo O."/>
            <person name="O'leary S."/>
            <person name="Omotosho B."/>
            <person name="O'neill K."/>
            <person name="Osman S."/>
            <person name="Parker S."/>
            <person name="Perrin D."/>
            <person name="Phunkhang P."/>
            <person name="Piqani B."/>
            <person name="Purcell S."/>
            <person name="Rachupka T."/>
            <person name="Ramasamy U."/>
            <person name="Rameau R."/>
            <person name="Ray V."/>
            <person name="Raymond C."/>
            <person name="Retta R."/>
            <person name="Richardson S."/>
            <person name="Rise C."/>
            <person name="Rodriguez J."/>
            <person name="Rogers J."/>
            <person name="Rogov P."/>
            <person name="Rutman M."/>
            <person name="Schupbach R."/>
            <person name="Seaman C."/>
            <person name="Settipalli S."/>
            <person name="Sharpe T."/>
            <person name="Sheridan J."/>
            <person name="Sherpa N."/>
            <person name="Shi J."/>
            <person name="Smirnov S."/>
            <person name="Smith C."/>
            <person name="Sougnez C."/>
            <person name="Spencer B."/>
            <person name="Stalker J."/>
            <person name="Stange-thomann N."/>
            <person name="Stavropoulos S."/>
            <person name="Stetson K."/>
            <person name="Stone C."/>
            <person name="Stone S."/>
            <person name="Stubbs M."/>
            <person name="Talamas J."/>
            <person name="Tchuinga P."/>
            <person name="Tenzing P."/>
            <person name="Tesfaye S."/>
            <person name="Theodore J."/>
            <person name="Thoulutsang Y."/>
            <person name="Topham K."/>
            <person name="Towey S."/>
            <person name="Tsamla T."/>
            <person name="Tsomo N."/>
            <person name="Vallee D."/>
            <person name="Vassiliev H."/>
            <person name="Venkataraman V."/>
            <person name="Vinson J."/>
            <person name="Vo A."/>
            <person name="Wade C."/>
            <person name="Wang S."/>
            <person name="Wangchuk T."/>
            <person name="Wangdi T."/>
            <person name="Whittaker C."/>
            <person name="Wilkinson J."/>
            <person name="Wu Y."/>
            <person name="Wyman D."/>
            <person name="Yadav S."/>
            <person name="Yang S."/>
            <person name="Yang X."/>
            <person name="Yeager S."/>
            <person name="Yee E."/>
            <person name="Young G."/>
            <person name="Zainoun J."/>
            <person name="Zembeck L."/>
            <person name="Zimmer A."/>
            <person name="Zody M."/>
            <person name="Lander E."/>
        </authorList>
    </citation>
    <scope>NUCLEOTIDE SEQUENCE [LARGE SCALE GENOMIC DNA]</scope>
</reference>
<dbReference type="GO" id="GO:0007018">
    <property type="term" value="P:microtubule-based movement"/>
    <property type="evidence" value="ECO:0007669"/>
    <property type="project" value="InterPro"/>
</dbReference>
<evidence type="ECO:0000256" key="14">
    <source>
        <dbReference type="ARBA" id="ARBA00023136"/>
    </source>
</evidence>
<dbReference type="Pfam" id="PF12780">
    <property type="entry name" value="AAA_8"/>
    <property type="match status" value="1"/>
</dbReference>
<feature type="coiled-coil region" evidence="23">
    <location>
        <begin position="3107"/>
        <end position="3176"/>
    </location>
</feature>
<dbReference type="FunFam" id="1.10.8.1220:FF:000003">
    <property type="entry name" value="Dynein cytoplasmic 2 heavy chain 1"/>
    <property type="match status" value="1"/>
</dbReference>
<dbReference type="Pfam" id="PF08393">
    <property type="entry name" value="DHC_N2"/>
    <property type="match status" value="1"/>
</dbReference>
<evidence type="ECO:0000256" key="16">
    <source>
        <dbReference type="ARBA" id="ARBA00023212"/>
    </source>
</evidence>
<dbReference type="FunFam" id="1.10.8.710:FF:000006">
    <property type="entry name" value="cytoplasmic dynein 2 heavy chain 1"/>
    <property type="match status" value="1"/>
</dbReference>
<comment type="similarity">
    <text evidence="3">Belongs to the dynein heavy chain family.</text>
</comment>
<sequence length="4315" mass="489395">QMASDTRKDFITKLISHNFNDQSNLKLTDGDELNKFLDDGNCTTLISYLDDSKKVHLTHSVSISGDLGKKNVLVFYKAKPEAITPNNLHSNILISSMPDPINGLYHSVQKIFAPSLLKDTSNTGLNPNVQKLLGDLERSLGTTLRKSQSANVRDESQSEDIAAGCILSPLDECRYWHEVSLSGSRLDVQERAQHFLEYLKPIENQFENIDSLSLGDGIELVEQLQDSLDDLWKQTEFPEYPETRMINFFTVIGDELCRFAQRKLDTDFTSIWESSFIPVRESLRQSVSLCDRWVNLAATLTSRLWKQYPSHPWKSGKYKAVNVINSMNRFQEVCDLRTVHEHLLKLLSTTDRDRLCPSDILSKSFSKIAALHYNPYTEPTWRSAVACYERALQPAEEAVAGKLRRRLHDSSGNVHQFLHEFQRYNELIKRPRISQTLTPERETLLGQLTNYAKNLKSEFRERSRNGSSGKTSGKNLSEVVSTIIWVRQLEGKLEEILKSSSDILGSLTGFDRFKDGCTKTRDEMNSYRQEQFQSWSGYMMSSLDDPNDPISLQNKSRVMELDHRDGRLTVHYSDGTVAMLREVRQLAGLGHRVPSKLQHAAAHAQKFYRHAVVLKQVAHFYNTIDQQMIPSQRPLMLESALNFERTIKKPKAGSKVSGDGRVHITWDRPEELEEYITKLQQAADKLTTENRRLRKQHNVICDKIYSLMSVDLLRNQQKWKDSLSDVRKIISEVQRREAAGEEASVRPWRAHWNRQIYKALEHQYQMGLQALNHNLPEIRVELTFRQGRLQFRPAFEEIRAKFYREMKRFIGIPGQFRGVTEVGDDPAATGQIVFPNMIDRNAENFYTIYSKAEDLFRRLARVKTRFEEWVVLGKVDIEDLVANHCVTYEDYERNFKTVKLKGKEIEKLPASEKVDCLTVSTSPVKSAIDDQLQKLFDTLIESLRTRVTTDVQELSNFVATATDSLQTMPQTIQEIGLANAKHSELKEATPAQQVRYAGAEKLDSLLRKMCGEGVGASLSSLRSKWDSLDILMQSHQEVIRAQISVMKAGVESRVESFLAELEKFSARWNQLKPGDDVIESGDKERLANAVKAIKERKEEFAELNQMKEQLLLDCKHFELPEPDFTMAEEIRVDLEGLEVTWLLYEDFHGGLGEMAVQDWISFRGHTHVFEEFLITWEDRLRQQDPTMMSVKLQKDIAVYKEIVPGLKYVRGEHLSHDHWLDLFRLIGLPRGTTLERLTFRDILTAAPVIASKLQELKELNSRAQGEVSIREALRELELWGAGAVFTFTEYQDSSNKSIRLIKEWKDLLNEVGDNQCLLQSLKDSPYYSGFEDKAGVWERKLVDLDEHLRQINAIQRKWVYLEPIFGHGALPREQARFERVDVDFRVIMSDIGRDGRVLSIVGHTGLRGQLSTMLDQLQRCQRSLNEYLEEKRNAFPRFYFIGDDDLLEILGQSTNPSVIQSHLKKLFAGIHSVQFNTDDSNKQIVAMNSLDGEVVPLMQPVYVTADVEEWLMNLSDQMKETLRILTSNNVRATNQDPAQFPSQILCLGEQIAFAKQCEASIRDHKLSQLRSDLEKKLRSYTSVYINASELGETEAHVLDLKLKSLILDIIHNIDVVEQLNKAGIRSSAEWIWQKQLRYYADNSASMRMVDAQFDYTFEYQGNAPKLVHTPLTDKCYLTLTQGMHMGLGGNPYGPAGTGKTESVKALGGLFGRQVLVFNCDEGIDVKSMGRIFIGLVKCGAWGCFDEFNRLEEVVLSTVSMDIQVIQAALKSRASNIELLGRQVDINPNSGIFITMNPAGKGYGGRQKLPDNLKQLFRPVAMSKPDNEQIAEVILFSEGFGEGKALGRKLVAVFNLAKELLTPQQHYDWGLRALKTVLRGSGQALHNLRRKSDNNEAKITPDDECRLVVQALRINTLSKLSFADSQRFDALVKDVFPNIVFQEIEQESLLAAIDAQCTEMHLDPQDRQKKKILELNEQLQQRMGVVIVGPSGSGKTSLWQVLRGALSRLGRVVKLHTMNPKSMPRNQLLGKIDLDTREWSDGVLTNSARDVVREPLDVHSWIVCDGDIDPEWIESLNSVLDDNHLLTMPSGERIQFGPNVNFLFETHDLSCASPATISRMGMIFLSEEDTDVTALVRSWLKKQPEVAHMKLQGWMEDYFYRALKWVRRSTGQVVDCSMVGLVLSALSHLNGCSDKLAFVVGLIRGLGGNLSSVSRNDLAKEILQWAHEAPPDARNPTNVFYNEKTGRLDSYHLDVNSTMISPETVTSMEQFPMIETIEMQRCIDHIMQWMKPSNRHPFVVVGHDGCGKSLLLHHCFDKLRSTQVATIHCSAQTTPVHLIQKLQQACMAISGGSGRALRPRECENLVLYLKDINLPKPDKWGTSQTLAFLQQLLTYHGFYDEDNEWVGLDGIQIVASLNAAATLGRHKLSSRFTSRVRILSMDYADTNELSAIYTAYLTPVLHHRPALQRHPVWGSPSKVQQLATSMVQVYEQMRKSYLSDDHGHYLFTPRDLTSWCVSLMRYDEACMVGDGRAPDSLLSVWVYEAYRLFRDRIVGGKGKDRFDQMLSSILAHDWSINASECMNNDYYVTWGARQELKGEGALPIHGKTLGHLSASDLKDVITKAVAAYSREVREIDILVFQEVLEYMARVDRVISAPGGSLLLAGRTGVGRRTAVSVCAHMHRMTLVTPKVSRSYGLKQFKIDLKAVMQQAGIDGEQVVLLMEDFQLVHHSFLELVNSLLSAGEVPGLYNSEELDPLLTPLKDEASEAGHRGPLYAYFAKKVMSNLHVVLIMDSTHEQFTINCESNPALYKLCHVQWMDQWDKHSMQQVPEMLLSKQLPADSGGSAKQLCHNFVKIHTSCGKHRHQDATPRRYMTFLRTYQSVFQTKRDDLMRKQSHLQAGLSKLNEATSLVDNLKQKAAEQSSLLVQKQSEADSALKDITIAMQDASTQKNEMEGLKQKAAEERINIDKRKKAIDIELSEVAHALQIHFWLNPGPIYNSLNHTVYSLRMPPDVIRDILEGVLRLMGIFDTTWVSMKSFLAKRGVKEEIINFDARRISAEIRVSVEELLQQNARSFEMKNAQRASTAAAPLAEWVKANVKYSVVLEKIEPLEKEQNKLQRNLERAESRVLKLGKALDEVDARVLELRNKFEKRTTEAAQLRLEVEKANETIASAETLVGKLGSEHQRWNDQVKSLTSELTSLPACAQLASAFITYLPSAPEDVRREMVQSWMELIKLPSFDLRRFLSTESEQLQWKSEGLPSDDLSMENALIILQVIPPFGIRPFLVDPSSRATEWLKQHLKESRLEVVNQQDITIYTTFKEILLFDSSLFNFGADSFFDIMFPYLLLLIVGPRYVVQLGEKTVDYNEEFRLFMTTRNPHPDIPPDAASIISEVDFTTTRAGLKGQLLAITIQHEKPELEERKTGLLQKEESLKIELAKLEDSLLQQLAKAEGNILENKELLQSLNQTKASSLDITQSLSESQQMEASLDQERNAYLPLAECGSTLYFVISDLSKINNMYRFSLTAFLRLFQKSLLVQTEFSSTEDRIKSLSSHVQWLVYEHVAQSLFKADRLMFALHLAKGTKPEFFKDQEWEYFLGLIMVDAAEGRKRENIPVWIETERHRAVSMLRSSFPTLYSSLKLDDSGAWMTFARSSQCEHDIPQAVAAKLSHFQQILVVQTLRPDRLQSAMSLLASRMLGIREISPPATSLRRLHESGTTHAAEPVLIVLSPGADPSEELQELASSVVGEENYFQVAMGQGQSDVAMQLVRECARNGQWLFLKNLHLVTSWLPILEKELNGLVPDSNFRLWLTSEVHPKFPPVLLQSSLKITYEAPPGIKKNLFRTYDNWSPEFVASGTKHSKPSVTRSQALFALAWFHAVTQERRNFIPQGWTKFYEFSLGDLRAAATIIDHLFAGEWGREVQWQPMHGLMENAIYGGRVDNIFDMRVLTSYLTQYFDSDLLSASSRSRGKRLVANVTLPQSTNIKDYIDVIEKLPEDDLPSYFGLPANIERSAQRVNSQRVISQLKTLMRSVEAGAKFDREAWQSELGPILQLWKKLNQGSTSVIHAKVEVPAVSDASPVLQFVMLERYNAIKVVQKVHQTLSSLSKVMRGSQLLTTDVHKLANSILQQETPVQWHSMWEGPEDPMNYLHSLVAKTMALQGWAEKAEKGSLLGSNELNLADLFHPNTFLNAVRQQTARETRVSMDELKFACSWKGTISGAKTNVKIGGLQLEGCSFDGLRLSENQRDSPTVSAVPTLHAAWVPKDTPGPYSSNETISLPIYTSPNRESIVTCLDVPCGGQAKTWIQSGAALLLQQR</sequence>
<dbReference type="Pfam" id="PF12774">
    <property type="entry name" value="AAA_6"/>
    <property type="match status" value="1"/>
</dbReference>
<dbReference type="STRING" id="51511.ENSCSAVP00000016160"/>
<dbReference type="OMA" id="WCKERVS"/>
<dbReference type="InterPro" id="IPR041658">
    <property type="entry name" value="AAA_lid_11"/>
</dbReference>
<dbReference type="InterPro" id="IPR027417">
    <property type="entry name" value="P-loop_NTPase"/>
</dbReference>
<dbReference type="FunFam" id="1.20.1270.280:FF:000006">
    <property type="entry name" value="Dynein cytoplasmic 2 heavy chain 1"/>
    <property type="match status" value="1"/>
</dbReference>
<dbReference type="Gene3D" id="6.10.140.1060">
    <property type="match status" value="1"/>
</dbReference>
<evidence type="ECO:0000256" key="15">
    <source>
        <dbReference type="ARBA" id="ARBA00023175"/>
    </source>
</evidence>
<keyword evidence="7" id="KW-0493">Microtubule</keyword>
<evidence type="ECO:0000256" key="11">
    <source>
        <dbReference type="ARBA" id="ARBA00023017"/>
    </source>
</evidence>
<accession>H2ZEZ4</accession>
<evidence type="ECO:0000259" key="24">
    <source>
        <dbReference type="SMART" id="SM00382"/>
    </source>
</evidence>
<dbReference type="Gene3D" id="1.10.8.1220">
    <property type="match status" value="1"/>
</dbReference>
<dbReference type="GO" id="GO:0008569">
    <property type="term" value="F:minus-end-directed microtubule motor activity"/>
    <property type="evidence" value="ECO:0007669"/>
    <property type="project" value="InterPro"/>
</dbReference>
<evidence type="ECO:0000256" key="21">
    <source>
        <dbReference type="ARBA" id="ARBA00083259"/>
    </source>
</evidence>
<dbReference type="FunFam" id="1.20.140.100:FF:000005">
    <property type="entry name" value="cytoplasmic dynein 2 heavy chain 1"/>
    <property type="match status" value="1"/>
</dbReference>
<evidence type="ECO:0000256" key="4">
    <source>
        <dbReference type="ARBA" id="ARBA00022473"/>
    </source>
</evidence>
<name>H2ZEZ4_CIOSA</name>
<evidence type="ECO:0000256" key="9">
    <source>
        <dbReference type="ARBA" id="ARBA00022794"/>
    </source>
</evidence>
<keyword evidence="10" id="KW-0067">ATP-binding</keyword>
<dbReference type="Pfam" id="PF12781">
    <property type="entry name" value="AAA_9"/>
    <property type="match status" value="1"/>
</dbReference>
<dbReference type="InterPro" id="IPR049400">
    <property type="entry name" value="DYNC2H1_AAA_dom"/>
</dbReference>
<dbReference type="GO" id="GO:0030030">
    <property type="term" value="P:cell projection organization"/>
    <property type="evidence" value="ECO:0007669"/>
    <property type="project" value="UniProtKB-KW"/>
</dbReference>
<evidence type="ECO:0000256" key="1">
    <source>
        <dbReference type="ARBA" id="ARBA00004202"/>
    </source>
</evidence>
<dbReference type="Pfam" id="PF03028">
    <property type="entry name" value="Dynein_heavy"/>
    <property type="match status" value="1"/>
</dbReference>
<dbReference type="Gene3D" id="3.20.180.20">
    <property type="entry name" value="Dynein heavy chain, N-terminal domain 2"/>
    <property type="match status" value="1"/>
</dbReference>
<dbReference type="Pfam" id="PF21264">
    <property type="entry name" value="DYNC2H1_AAA_dom"/>
    <property type="match status" value="1"/>
</dbReference>
<dbReference type="FunFam" id="3.20.180.20:FF:000002">
    <property type="entry name" value="Cytoplasmic dynein heavy chain 1"/>
    <property type="match status" value="1"/>
</dbReference>
<dbReference type="Gene3D" id="1.20.920.20">
    <property type="match status" value="1"/>
</dbReference>
<dbReference type="InterPro" id="IPR024317">
    <property type="entry name" value="Dynein_heavy_chain_D4_dom"/>
</dbReference>
<dbReference type="eggNOG" id="KOG3595">
    <property type="taxonomic scope" value="Eukaryota"/>
</dbReference>
<dbReference type="GeneTree" id="ENSGT00940000154620"/>
<evidence type="ECO:0000256" key="10">
    <source>
        <dbReference type="ARBA" id="ARBA00022840"/>
    </source>
</evidence>
<dbReference type="InterPro" id="IPR013602">
    <property type="entry name" value="Dynein_heavy_linker"/>
</dbReference>
<feature type="coiled-coil region" evidence="23">
    <location>
        <begin position="3422"/>
        <end position="3467"/>
    </location>
</feature>
<dbReference type="PANTHER" id="PTHR46532">
    <property type="entry name" value="MALE FERTILITY FACTOR KL5"/>
    <property type="match status" value="1"/>
</dbReference>
<dbReference type="FunFam" id="3.10.490.20:FF:000007">
    <property type="entry name" value="Dynein cytoplasmic 2 heavy chain 1"/>
    <property type="match status" value="1"/>
</dbReference>
<dbReference type="Pfam" id="PF12777">
    <property type="entry name" value="MT"/>
    <property type="match status" value="1"/>
</dbReference>
<dbReference type="FunFam" id="1.10.8.720:FF:000006">
    <property type="entry name" value="cytoplasmic dynein 2 heavy chain 1"/>
    <property type="match status" value="1"/>
</dbReference>
<dbReference type="GO" id="GO:0005524">
    <property type="term" value="F:ATP binding"/>
    <property type="evidence" value="ECO:0007669"/>
    <property type="project" value="UniProtKB-KW"/>
</dbReference>
<dbReference type="SUPFAM" id="SSF52540">
    <property type="entry name" value="P-loop containing nucleoside triphosphate hydrolases"/>
    <property type="match status" value="4"/>
</dbReference>
<organism evidence="25 26">
    <name type="scientific">Ciona savignyi</name>
    <name type="common">Pacific transparent sea squirt</name>
    <dbReference type="NCBI Taxonomy" id="51511"/>
    <lineage>
        <taxon>Eukaryota</taxon>
        <taxon>Metazoa</taxon>
        <taxon>Chordata</taxon>
        <taxon>Tunicata</taxon>
        <taxon>Ascidiacea</taxon>
        <taxon>Phlebobranchia</taxon>
        <taxon>Cionidae</taxon>
        <taxon>Ciona</taxon>
    </lineage>
</organism>
<dbReference type="GO" id="GO:0045505">
    <property type="term" value="F:dynein intermediate chain binding"/>
    <property type="evidence" value="ECO:0007669"/>
    <property type="project" value="InterPro"/>
</dbReference>
<evidence type="ECO:0000256" key="18">
    <source>
        <dbReference type="ARBA" id="ARBA00023902"/>
    </source>
</evidence>
<dbReference type="Pfam" id="PF08385">
    <property type="entry name" value="DHC_N1"/>
    <property type="match status" value="1"/>
</dbReference>
<dbReference type="InParanoid" id="H2ZEZ4"/>
<proteinExistence type="inferred from homology"/>